<feature type="transmembrane region" description="Helical" evidence="8">
    <location>
        <begin position="190"/>
        <end position="211"/>
    </location>
</feature>
<keyword evidence="4" id="KW-0808">Transferase</keyword>
<proteinExistence type="predicted"/>
<evidence type="ECO:0000259" key="9">
    <source>
        <dbReference type="Pfam" id="PF13231"/>
    </source>
</evidence>
<feature type="transmembrane region" description="Helical" evidence="8">
    <location>
        <begin position="93"/>
        <end position="112"/>
    </location>
</feature>
<evidence type="ECO:0000313" key="10">
    <source>
        <dbReference type="EMBL" id="ERK59871.1"/>
    </source>
</evidence>
<dbReference type="EMBL" id="ACVN02000104">
    <property type="protein sequence ID" value="ERK59871.1"/>
    <property type="molecule type" value="Genomic_DNA"/>
</dbReference>
<feature type="transmembrane region" description="Helical" evidence="8">
    <location>
        <begin position="156"/>
        <end position="178"/>
    </location>
</feature>
<feature type="transmembrane region" description="Helical" evidence="8">
    <location>
        <begin position="259"/>
        <end position="278"/>
    </location>
</feature>
<feature type="transmembrane region" description="Helical" evidence="8">
    <location>
        <begin position="345"/>
        <end position="362"/>
    </location>
</feature>
<dbReference type="PANTHER" id="PTHR33908:SF11">
    <property type="entry name" value="MEMBRANE PROTEIN"/>
    <property type="match status" value="1"/>
</dbReference>
<feature type="transmembrane region" description="Helical" evidence="8">
    <location>
        <begin position="310"/>
        <end position="333"/>
    </location>
</feature>
<comment type="caution">
    <text evidence="10">The sequence shown here is derived from an EMBL/GenBank/DDBJ whole genome shotgun (WGS) entry which is preliminary data.</text>
</comment>
<dbReference type="GO" id="GO:0016763">
    <property type="term" value="F:pentosyltransferase activity"/>
    <property type="evidence" value="ECO:0007669"/>
    <property type="project" value="TreeGrafter"/>
</dbReference>
<reference evidence="10" key="1">
    <citation type="submission" date="2013-08" db="EMBL/GenBank/DDBJ databases">
        <authorList>
            <person name="Durkin A.S."/>
            <person name="Haft D.R."/>
            <person name="McCorrison J."/>
            <person name="Torralba M."/>
            <person name="Gillis M."/>
            <person name="Haft D.H."/>
            <person name="Methe B."/>
            <person name="Sutton G."/>
            <person name="Nelson K.E."/>
        </authorList>
    </citation>
    <scope>NUCLEOTIDE SEQUENCE [LARGE SCALE GENOMIC DNA]</scope>
    <source>
        <strain evidence="10">F0233</strain>
    </source>
</reference>
<dbReference type="OrthoDB" id="3276839at2"/>
<evidence type="ECO:0000256" key="6">
    <source>
        <dbReference type="ARBA" id="ARBA00022989"/>
    </source>
</evidence>
<evidence type="ECO:0000313" key="11">
    <source>
        <dbReference type="Proteomes" id="UP000017052"/>
    </source>
</evidence>
<dbReference type="Pfam" id="PF13231">
    <property type="entry name" value="PMT_2"/>
    <property type="match status" value="1"/>
</dbReference>
<dbReference type="AlphaFoldDB" id="U2QTM3"/>
<keyword evidence="2" id="KW-1003">Cell membrane</keyword>
<feature type="transmembrane region" description="Helical" evidence="8">
    <location>
        <begin position="63"/>
        <end position="81"/>
    </location>
</feature>
<feature type="transmembrane region" description="Helical" evidence="8">
    <location>
        <begin position="119"/>
        <end position="136"/>
    </location>
</feature>
<keyword evidence="6 8" id="KW-1133">Transmembrane helix</keyword>
<feature type="non-terminal residue" evidence="10">
    <location>
        <position position="1"/>
    </location>
</feature>
<feature type="domain" description="Glycosyltransferase RgtA/B/C/D-like" evidence="9">
    <location>
        <begin position="63"/>
        <end position="201"/>
    </location>
</feature>
<feature type="transmembrane region" description="Helical" evidence="8">
    <location>
        <begin position="31"/>
        <end position="51"/>
    </location>
</feature>
<sequence>LWLSAHDLVFPDAMSRVANGYYVLFSRDPHLAAIGFVWNPLPSLAAIPLLLATPLWPALASRALAGCLVSALCGACSVALMHRLLGRLGAGPAMRLVLTAVFALHPLVLLGSATGASEAMLLLVCLYVTVHLVDWLTGADPWQLVHVGVGAGVAYLVRYEALAAGAAAALLVLLVSWWRSRHRRSAAGLALTDMVLVAAPVAASFGLWALASKVIVGSWLETFTSQYGNSAQVGTFRESIEGIIGAGTHAHVAYIATQLANTAPLAVPLVLVALVVALRRREATPLAPVFVLGSVLAFQALTFLRGMSFGWLRFQIAAVPLGVAAAGYLAGVLTGRGRPSAPRRVLAVMLGVAMVATLPLAWRAERNPSLAREEALAVQVADGGQYPMERRVAADIAAMGLGRGAVITDVAYSFPIVLSAEDPRVYAITTDEDFDALLADPRSNGVSYALLTSPDTAPADAVAERYPGMWEDGAGRAEMARQWSDGRGLTWRLYRFTG</sequence>
<dbReference type="Proteomes" id="UP000017052">
    <property type="component" value="Unassembled WGS sequence"/>
</dbReference>
<accession>U2QTM3</accession>
<dbReference type="RefSeq" id="WP_021796957.1">
    <property type="nucleotide sequence ID" value="NZ_ACVN02000104.1"/>
</dbReference>
<evidence type="ECO:0000256" key="2">
    <source>
        <dbReference type="ARBA" id="ARBA00022475"/>
    </source>
</evidence>
<dbReference type="InterPro" id="IPR050297">
    <property type="entry name" value="LipidA_mod_glycosyltrf_83"/>
</dbReference>
<feature type="transmembrane region" description="Helical" evidence="8">
    <location>
        <begin position="285"/>
        <end position="304"/>
    </location>
</feature>
<evidence type="ECO:0000256" key="5">
    <source>
        <dbReference type="ARBA" id="ARBA00022692"/>
    </source>
</evidence>
<protein>
    <submittedName>
        <fullName evidence="10">Dolichyl-phosphate-mannose-protein mannosyltransferase</fullName>
    </submittedName>
</protein>
<keyword evidence="5 8" id="KW-0812">Transmembrane</keyword>
<dbReference type="GO" id="GO:0009103">
    <property type="term" value="P:lipopolysaccharide biosynthetic process"/>
    <property type="evidence" value="ECO:0007669"/>
    <property type="project" value="UniProtKB-ARBA"/>
</dbReference>
<evidence type="ECO:0000256" key="1">
    <source>
        <dbReference type="ARBA" id="ARBA00004651"/>
    </source>
</evidence>
<keyword evidence="3 10" id="KW-0328">Glycosyltransferase</keyword>
<evidence type="ECO:0000256" key="8">
    <source>
        <dbReference type="SAM" id="Phobius"/>
    </source>
</evidence>
<name>U2QTM3_9ACTN</name>
<gene>
    <name evidence="10" type="ORF">HMPREF0682_0078</name>
</gene>
<comment type="subcellular location">
    <subcellularLocation>
        <location evidence="1">Cell membrane</location>
        <topology evidence="1">Multi-pass membrane protein</topology>
    </subcellularLocation>
</comment>
<evidence type="ECO:0000256" key="4">
    <source>
        <dbReference type="ARBA" id="ARBA00022679"/>
    </source>
</evidence>
<dbReference type="GO" id="GO:0005886">
    <property type="term" value="C:plasma membrane"/>
    <property type="evidence" value="ECO:0007669"/>
    <property type="project" value="UniProtKB-SubCell"/>
</dbReference>
<evidence type="ECO:0000256" key="3">
    <source>
        <dbReference type="ARBA" id="ARBA00022676"/>
    </source>
</evidence>
<dbReference type="InterPro" id="IPR038731">
    <property type="entry name" value="RgtA/B/C-like"/>
</dbReference>
<dbReference type="PANTHER" id="PTHR33908">
    <property type="entry name" value="MANNOSYLTRANSFERASE YKCB-RELATED"/>
    <property type="match status" value="1"/>
</dbReference>
<evidence type="ECO:0000256" key="7">
    <source>
        <dbReference type="ARBA" id="ARBA00023136"/>
    </source>
</evidence>
<keyword evidence="7 8" id="KW-0472">Membrane</keyword>
<keyword evidence="11" id="KW-1185">Reference proteome</keyword>
<organism evidence="10 11">
    <name type="scientific">Propionibacterium acidifaciens F0233</name>
    <dbReference type="NCBI Taxonomy" id="553198"/>
    <lineage>
        <taxon>Bacteria</taxon>
        <taxon>Bacillati</taxon>
        <taxon>Actinomycetota</taxon>
        <taxon>Actinomycetes</taxon>
        <taxon>Propionibacteriales</taxon>
        <taxon>Propionibacteriaceae</taxon>
        <taxon>Propionibacterium</taxon>
    </lineage>
</organism>